<evidence type="ECO:0000313" key="2">
    <source>
        <dbReference type="EMBL" id="MEE4547027.1"/>
    </source>
</evidence>
<evidence type="ECO:0000313" key="3">
    <source>
        <dbReference type="Proteomes" id="UP001344658"/>
    </source>
</evidence>
<protein>
    <submittedName>
        <fullName evidence="2">Condensation domain-containing protein</fullName>
    </submittedName>
</protein>
<feature type="non-terminal residue" evidence="2">
    <location>
        <position position="279"/>
    </location>
</feature>
<dbReference type="PANTHER" id="PTHR45527">
    <property type="entry name" value="NONRIBOSOMAL PEPTIDE SYNTHETASE"/>
    <property type="match status" value="1"/>
</dbReference>
<organism evidence="2 3">
    <name type="scientific">Actinacidiphila polyblastidii</name>
    <dbReference type="NCBI Taxonomy" id="3110430"/>
    <lineage>
        <taxon>Bacteria</taxon>
        <taxon>Bacillati</taxon>
        <taxon>Actinomycetota</taxon>
        <taxon>Actinomycetes</taxon>
        <taxon>Kitasatosporales</taxon>
        <taxon>Streptomycetaceae</taxon>
        <taxon>Actinacidiphila</taxon>
    </lineage>
</organism>
<dbReference type="SUPFAM" id="SSF52777">
    <property type="entry name" value="CoA-dependent acyltransferases"/>
    <property type="match status" value="1"/>
</dbReference>
<accession>A0ABU7PPU8</accession>
<sequence>GYRITSKDVFECRTAARLAATARPTAPAAPAPGVPDRLALVPLAPDDVAALGRGAVVDDVLPLSPLQQGFLFHAGYDTAAPDVYVAQPSLLLQGPLDVAALKDAARALLRRHAGLRSAFRPTADGTVVQVVLDEVTPRWREVDLRPLAPEAADAEAATIMARERAARFDLAEAPLLRFVLIRLAEQTFRIVLTHHHIVLDGWSMPLVLGDLFALYEAGGDGSGLAAVPPHRAYPEWLAVQDRPAAEAAWRLSLAGLDQPTLLLPEDPARPTVPPERSRL</sequence>
<dbReference type="InterPro" id="IPR001242">
    <property type="entry name" value="Condensation_dom"/>
</dbReference>
<feature type="non-terminal residue" evidence="2">
    <location>
        <position position="1"/>
    </location>
</feature>
<dbReference type="Gene3D" id="3.30.559.30">
    <property type="entry name" value="Nonribosomal peptide synthetase, condensation domain"/>
    <property type="match status" value="1"/>
</dbReference>
<dbReference type="Proteomes" id="UP001344658">
    <property type="component" value="Unassembled WGS sequence"/>
</dbReference>
<feature type="domain" description="Condensation" evidence="1">
    <location>
        <begin position="58"/>
        <end position="270"/>
    </location>
</feature>
<dbReference type="EMBL" id="JAZEWV010000084">
    <property type="protein sequence ID" value="MEE4547027.1"/>
    <property type="molecule type" value="Genomic_DNA"/>
</dbReference>
<proteinExistence type="predicted"/>
<evidence type="ECO:0000259" key="1">
    <source>
        <dbReference type="Pfam" id="PF00668"/>
    </source>
</evidence>
<dbReference type="InterPro" id="IPR023213">
    <property type="entry name" value="CAT-like_dom_sf"/>
</dbReference>
<name>A0ABU7PPU8_9ACTN</name>
<comment type="caution">
    <text evidence="2">The sequence shown here is derived from an EMBL/GenBank/DDBJ whole genome shotgun (WGS) entry which is preliminary data.</text>
</comment>
<reference evidence="2 3" key="1">
    <citation type="submission" date="2023-12" db="EMBL/GenBank/DDBJ databases">
        <title>Streptomyces sp. V4-01.</title>
        <authorList>
            <person name="Somphong A."/>
            <person name="Phongsopitanun W."/>
        </authorList>
    </citation>
    <scope>NUCLEOTIDE SEQUENCE [LARGE SCALE GENOMIC DNA]</scope>
    <source>
        <strain evidence="2 3">V4-01</strain>
    </source>
</reference>
<dbReference type="Pfam" id="PF00668">
    <property type="entry name" value="Condensation"/>
    <property type="match status" value="1"/>
</dbReference>
<dbReference type="PANTHER" id="PTHR45527:SF1">
    <property type="entry name" value="FATTY ACID SYNTHASE"/>
    <property type="match status" value="1"/>
</dbReference>
<keyword evidence="3" id="KW-1185">Reference proteome</keyword>
<dbReference type="Gene3D" id="3.30.559.10">
    <property type="entry name" value="Chloramphenicol acetyltransferase-like domain"/>
    <property type="match status" value="1"/>
</dbReference>
<gene>
    <name evidence="2" type="ORF">V2S66_34320</name>
</gene>
<dbReference type="RefSeq" id="WP_330801025.1">
    <property type="nucleotide sequence ID" value="NZ_JAZEWV010000084.1"/>
</dbReference>